<gene>
    <name evidence="9" type="primary">cofE</name>
    <name evidence="9" type="ORF">ACFOD9_06660</name>
</gene>
<evidence type="ECO:0000256" key="4">
    <source>
        <dbReference type="ARBA" id="ARBA00022842"/>
    </source>
</evidence>
<organism evidence="9 10">
    <name type="scientific">Novosphingobium bradum</name>
    <dbReference type="NCBI Taxonomy" id="1737444"/>
    <lineage>
        <taxon>Bacteria</taxon>
        <taxon>Pseudomonadati</taxon>
        <taxon>Pseudomonadota</taxon>
        <taxon>Alphaproteobacteria</taxon>
        <taxon>Sphingomonadales</taxon>
        <taxon>Sphingomonadaceae</taxon>
        <taxon>Novosphingobium</taxon>
    </lineage>
</organism>
<evidence type="ECO:0000256" key="2">
    <source>
        <dbReference type="ARBA" id="ARBA00022723"/>
    </source>
</evidence>
<evidence type="ECO:0000256" key="7">
    <source>
        <dbReference type="ARBA" id="ARBA00023211"/>
    </source>
</evidence>
<keyword evidence="2" id="KW-0479">Metal-binding</keyword>
<sequence>MSQPTPVTLLPLAGIPLIAEGDDLGAVLGGALEEAGLALADGDVLVLAQKIVSKAEGRLVPLADVTPGPRAVEIGQQCDKDPRLVELILSEADEVMRVRKGVLIVRHRLGLVLANAGIDQSNVDQAGGPVALLLPLDPDATCQRLRAALAQRTGKAVAVIIIDSLGRAWRSGTLGTAIGVAGLPALLDLRGRPDLYGRNLETSELGLADEVAAAASLVMGQAAEGTPAVLVRGLALPAAPGSAADLVRPRALDLFP</sequence>
<name>A0ABV7IPN0_9SPHN</name>
<evidence type="ECO:0000313" key="10">
    <source>
        <dbReference type="Proteomes" id="UP001595604"/>
    </source>
</evidence>
<dbReference type="NCBIfam" id="TIGR01916">
    <property type="entry name" value="F420_cofE"/>
    <property type="match status" value="1"/>
</dbReference>
<accession>A0ABV7IPN0</accession>
<evidence type="ECO:0000256" key="6">
    <source>
        <dbReference type="ARBA" id="ARBA00023134"/>
    </source>
</evidence>
<keyword evidence="10" id="KW-1185">Reference proteome</keyword>
<dbReference type="SUPFAM" id="SSF144010">
    <property type="entry name" value="CofE-like"/>
    <property type="match status" value="1"/>
</dbReference>
<dbReference type="GO" id="GO:0052618">
    <property type="term" value="F:coenzyme F420-0:L-glutamate ligase activity"/>
    <property type="evidence" value="ECO:0007669"/>
    <property type="project" value="UniProtKB-EC"/>
</dbReference>
<proteinExistence type="predicted"/>
<keyword evidence="4" id="KW-0460">Magnesium</keyword>
<dbReference type="Gene3D" id="3.90.1660.10">
    <property type="entry name" value="CofE-like domain"/>
    <property type="match status" value="1"/>
</dbReference>
<comment type="caution">
    <text evidence="9">The sequence shown here is derived from an EMBL/GenBank/DDBJ whole genome shotgun (WGS) entry which is preliminary data.</text>
</comment>
<feature type="domain" description="Coenzyme F420:L-glutamate ligase-like" evidence="8">
    <location>
        <begin position="15"/>
        <end position="233"/>
    </location>
</feature>
<evidence type="ECO:0000256" key="1">
    <source>
        <dbReference type="ARBA" id="ARBA00022598"/>
    </source>
</evidence>
<dbReference type="Pfam" id="PF01996">
    <property type="entry name" value="F420_ligase"/>
    <property type="match status" value="1"/>
</dbReference>
<dbReference type="PANTHER" id="PTHR47917:SF1">
    <property type="entry name" value="COENZYME F420:L-GLUTAMATE LIGASE"/>
    <property type="match status" value="1"/>
</dbReference>
<dbReference type="Gene3D" id="3.30.1330.100">
    <property type="entry name" value="CofE-like"/>
    <property type="match status" value="1"/>
</dbReference>
<evidence type="ECO:0000256" key="3">
    <source>
        <dbReference type="ARBA" id="ARBA00022741"/>
    </source>
</evidence>
<dbReference type="PANTHER" id="PTHR47917">
    <property type="match status" value="1"/>
</dbReference>
<protein>
    <submittedName>
        <fullName evidence="9">Coenzyme F420-0:L-glutamate ligase</fullName>
        <ecNumber evidence="9">6.3.2.31</ecNumber>
    </submittedName>
</protein>
<keyword evidence="5" id="KW-0630">Potassium</keyword>
<dbReference type="InterPro" id="IPR008225">
    <property type="entry name" value="F420-0_g-glutamyl_ligase"/>
</dbReference>
<reference evidence="10" key="1">
    <citation type="journal article" date="2019" name="Int. J. Syst. Evol. Microbiol.">
        <title>The Global Catalogue of Microorganisms (GCM) 10K type strain sequencing project: providing services to taxonomists for standard genome sequencing and annotation.</title>
        <authorList>
            <consortium name="The Broad Institute Genomics Platform"/>
            <consortium name="The Broad Institute Genome Sequencing Center for Infectious Disease"/>
            <person name="Wu L."/>
            <person name="Ma J."/>
        </authorList>
    </citation>
    <scope>NUCLEOTIDE SEQUENCE [LARGE SCALE GENOMIC DNA]</scope>
    <source>
        <strain evidence="10">KCTC 42984</strain>
    </source>
</reference>
<evidence type="ECO:0000313" key="9">
    <source>
        <dbReference type="EMBL" id="MFC3173927.1"/>
    </source>
</evidence>
<evidence type="ECO:0000256" key="5">
    <source>
        <dbReference type="ARBA" id="ARBA00022958"/>
    </source>
</evidence>
<dbReference type="RefSeq" id="WP_379509308.1">
    <property type="nucleotide sequence ID" value="NZ_JBHRTQ010000007.1"/>
</dbReference>
<keyword evidence="1 9" id="KW-0436">Ligase</keyword>
<keyword evidence="3" id="KW-0547">Nucleotide-binding</keyword>
<dbReference type="InterPro" id="IPR002847">
    <property type="entry name" value="F420-0_gamma-glut_ligase-dom"/>
</dbReference>
<keyword evidence="6" id="KW-0342">GTP-binding</keyword>
<keyword evidence="7" id="KW-0464">Manganese</keyword>
<dbReference type="EC" id="6.3.2.31" evidence="9"/>
<evidence type="ECO:0000259" key="8">
    <source>
        <dbReference type="Pfam" id="PF01996"/>
    </source>
</evidence>
<dbReference type="EMBL" id="JBHRTQ010000007">
    <property type="protein sequence ID" value="MFC3173927.1"/>
    <property type="molecule type" value="Genomic_DNA"/>
</dbReference>
<dbReference type="Proteomes" id="UP001595604">
    <property type="component" value="Unassembled WGS sequence"/>
</dbReference>